<dbReference type="SUPFAM" id="SSF53623">
    <property type="entry name" value="MurD-like peptide ligases, catalytic domain"/>
    <property type="match status" value="1"/>
</dbReference>
<keyword evidence="5" id="KW-0133">Cell shape</keyword>
<gene>
    <name evidence="12" type="ORF">UT77_C0014G0012</name>
</gene>
<dbReference type="InterPro" id="IPR013221">
    <property type="entry name" value="Mur_ligase_cen"/>
</dbReference>
<dbReference type="SUPFAM" id="SSF51984">
    <property type="entry name" value="MurCD N-terminal domain"/>
    <property type="match status" value="1"/>
</dbReference>
<name>A0A0G0T2J3_9BACT</name>
<evidence type="ECO:0000256" key="3">
    <source>
        <dbReference type="ARBA" id="ARBA00022741"/>
    </source>
</evidence>
<keyword evidence="4" id="KW-0067">ATP-binding</keyword>
<dbReference type="AlphaFoldDB" id="A0A0G0T2J3"/>
<dbReference type="InterPro" id="IPR000713">
    <property type="entry name" value="Mur_ligase_N"/>
</dbReference>
<keyword evidence="1 12" id="KW-0436">Ligase</keyword>
<feature type="domain" description="Mur ligase central" evidence="11">
    <location>
        <begin position="116"/>
        <end position="241"/>
    </location>
</feature>
<dbReference type="GO" id="GO:0009252">
    <property type="term" value="P:peptidoglycan biosynthetic process"/>
    <property type="evidence" value="ECO:0007669"/>
    <property type="project" value="UniProtKB-KW"/>
</dbReference>
<keyword evidence="3" id="KW-0547">Nucleotide-binding</keyword>
<dbReference type="Pfam" id="PF02875">
    <property type="entry name" value="Mur_ligase_C"/>
    <property type="match status" value="1"/>
</dbReference>
<organism evidence="12 13">
    <name type="scientific">Candidatus Daviesbacteria bacterium GW2011_GWC2_40_12</name>
    <dbReference type="NCBI Taxonomy" id="1618431"/>
    <lineage>
        <taxon>Bacteria</taxon>
        <taxon>Candidatus Daviesiibacteriota</taxon>
    </lineage>
</organism>
<dbReference type="InterPro" id="IPR036615">
    <property type="entry name" value="Mur_ligase_C_dom_sf"/>
</dbReference>
<reference evidence="12 13" key="1">
    <citation type="journal article" date="2015" name="Nature">
        <title>rRNA introns, odd ribosomes, and small enigmatic genomes across a large radiation of phyla.</title>
        <authorList>
            <person name="Brown C.T."/>
            <person name="Hug L.A."/>
            <person name="Thomas B.C."/>
            <person name="Sharon I."/>
            <person name="Castelle C.J."/>
            <person name="Singh A."/>
            <person name="Wilkins M.J."/>
            <person name="Williams K.H."/>
            <person name="Banfield J.F."/>
        </authorList>
    </citation>
    <scope>NUCLEOTIDE SEQUENCE [LARGE SCALE GENOMIC DNA]</scope>
</reference>
<dbReference type="PANTHER" id="PTHR43445">
    <property type="entry name" value="UDP-N-ACETYLMURAMATE--L-ALANINE LIGASE-RELATED"/>
    <property type="match status" value="1"/>
</dbReference>
<dbReference type="GO" id="GO:0005524">
    <property type="term" value="F:ATP binding"/>
    <property type="evidence" value="ECO:0007669"/>
    <property type="project" value="UniProtKB-KW"/>
</dbReference>
<keyword evidence="2" id="KW-0132">Cell division</keyword>
<dbReference type="InterPro" id="IPR036565">
    <property type="entry name" value="Mur-like_cat_sf"/>
</dbReference>
<protein>
    <submittedName>
        <fullName evidence="12">UDP-N-acetylmuramate-L-alanine ligase</fullName>
    </submittedName>
</protein>
<sequence>MGVKVHFLGTGGSGISGAAAIAQSLGFEVTGCDLNPHNEFTTQFKPDQLFTGHSSQHLSSHIGSGNVDILALTPAIFSLDPNNPELLAAKEKGITVMTWQQFLGEYLTKDKFVIAVCGTHGKTTTTAMIAKTLEDANLDPTAELGAIVPSWKSNYRIGKGKYFVVEADEFNDNFLHLKPDITIVTNIEMDHPEYFENFEAVKESFKKFLLQTKQTIVANLKDPAIALILKDVMKQTSVTSFDYSNDDYNLNLKIPGEFNKLNASAAFRVGLLLGLNPQIIKESLQNYTGVGRRFEYIGDYKNAQVYSDFGHHPTEIKKTMEAARQKFPKQRIVLVYQPHMFSRTKALFNDFIKVFGSIPVNKIILTDIYPSREADAGLVHAKDLVDTANLDILVYHSKNELVEILGGEIKPDDVVFFMGAGDIDKLARKIVLNPN</sequence>
<dbReference type="Gene3D" id="3.90.190.20">
    <property type="entry name" value="Mur ligase, C-terminal domain"/>
    <property type="match status" value="1"/>
</dbReference>
<accession>A0A0G0T2J3</accession>
<keyword evidence="6" id="KW-0573">Peptidoglycan synthesis</keyword>
<comment type="caution">
    <text evidence="12">The sequence shown here is derived from an EMBL/GenBank/DDBJ whole genome shotgun (WGS) entry which is preliminary data.</text>
</comment>
<evidence type="ECO:0000259" key="9">
    <source>
        <dbReference type="Pfam" id="PF01225"/>
    </source>
</evidence>
<feature type="domain" description="Mur ligase N-terminal catalytic" evidence="9">
    <location>
        <begin position="4"/>
        <end position="107"/>
    </location>
</feature>
<evidence type="ECO:0000256" key="5">
    <source>
        <dbReference type="ARBA" id="ARBA00022960"/>
    </source>
</evidence>
<keyword evidence="8" id="KW-0961">Cell wall biogenesis/degradation</keyword>
<feature type="domain" description="Mur ligase C-terminal" evidence="10">
    <location>
        <begin position="292"/>
        <end position="421"/>
    </location>
</feature>
<evidence type="ECO:0000256" key="2">
    <source>
        <dbReference type="ARBA" id="ARBA00022618"/>
    </source>
</evidence>
<proteinExistence type="predicted"/>
<evidence type="ECO:0000256" key="4">
    <source>
        <dbReference type="ARBA" id="ARBA00022840"/>
    </source>
</evidence>
<dbReference type="Gene3D" id="3.40.1190.10">
    <property type="entry name" value="Mur-like, catalytic domain"/>
    <property type="match status" value="1"/>
</dbReference>
<evidence type="ECO:0000256" key="7">
    <source>
        <dbReference type="ARBA" id="ARBA00023306"/>
    </source>
</evidence>
<dbReference type="Proteomes" id="UP000034881">
    <property type="component" value="Unassembled WGS sequence"/>
</dbReference>
<dbReference type="GO" id="GO:0016881">
    <property type="term" value="F:acid-amino acid ligase activity"/>
    <property type="evidence" value="ECO:0007669"/>
    <property type="project" value="InterPro"/>
</dbReference>
<dbReference type="InterPro" id="IPR004101">
    <property type="entry name" value="Mur_ligase_C"/>
</dbReference>
<evidence type="ECO:0000259" key="10">
    <source>
        <dbReference type="Pfam" id="PF02875"/>
    </source>
</evidence>
<dbReference type="GO" id="GO:0051301">
    <property type="term" value="P:cell division"/>
    <property type="evidence" value="ECO:0007669"/>
    <property type="project" value="UniProtKB-KW"/>
</dbReference>
<dbReference type="PANTHER" id="PTHR43445:SF3">
    <property type="entry name" value="UDP-N-ACETYLMURAMATE--L-ALANINE LIGASE"/>
    <property type="match status" value="1"/>
</dbReference>
<dbReference type="Gene3D" id="3.40.50.720">
    <property type="entry name" value="NAD(P)-binding Rossmann-like Domain"/>
    <property type="match status" value="1"/>
</dbReference>
<dbReference type="PATRIC" id="fig|1618431.3.peg.1230"/>
<dbReference type="GO" id="GO:0008360">
    <property type="term" value="P:regulation of cell shape"/>
    <property type="evidence" value="ECO:0007669"/>
    <property type="project" value="UniProtKB-KW"/>
</dbReference>
<evidence type="ECO:0000313" key="13">
    <source>
        <dbReference type="Proteomes" id="UP000034881"/>
    </source>
</evidence>
<evidence type="ECO:0000256" key="8">
    <source>
        <dbReference type="ARBA" id="ARBA00023316"/>
    </source>
</evidence>
<dbReference type="SUPFAM" id="SSF53244">
    <property type="entry name" value="MurD-like peptide ligases, peptide-binding domain"/>
    <property type="match status" value="1"/>
</dbReference>
<evidence type="ECO:0000256" key="1">
    <source>
        <dbReference type="ARBA" id="ARBA00022598"/>
    </source>
</evidence>
<evidence type="ECO:0000256" key="6">
    <source>
        <dbReference type="ARBA" id="ARBA00022984"/>
    </source>
</evidence>
<dbReference type="GO" id="GO:0071555">
    <property type="term" value="P:cell wall organization"/>
    <property type="evidence" value="ECO:0007669"/>
    <property type="project" value="UniProtKB-KW"/>
</dbReference>
<evidence type="ECO:0000259" key="11">
    <source>
        <dbReference type="Pfam" id="PF08245"/>
    </source>
</evidence>
<keyword evidence="7" id="KW-0131">Cell cycle</keyword>
<dbReference type="EMBL" id="LBYB01000014">
    <property type="protein sequence ID" value="KKR41315.1"/>
    <property type="molecule type" value="Genomic_DNA"/>
</dbReference>
<dbReference type="Pfam" id="PF08245">
    <property type="entry name" value="Mur_ligase_M"/>
    <property type="match status" value="1"/>
</dbReference>
<dbReference type="InterPro" id="IPR050061">
    <property type="entry name" value="MurCDEF_pg_biosynth"/>
</dbReference>
<evidence type="ECO:0000313" key="12">
    <source>
        <dbReference type="EMBL" id="KKR41315.1"/>
    </source>
</evidence>
<dbReference type="Pfam" id="PF01225">
    <property type="entry name" value="Mur_ligase"/>
    <property type="match status" value="1"/>
</dbReference>